<dbReference type="InterPro" id="IPR009011">
    <property type="entry name" value="Man6P_isomerase_rcpt-bd_dom_sf"/>
</dbReference>
<organism evidence="11 12">
    <name type="scientific">Candidula unifasciata</name>
    <dbReference type="NCBI Taxonomy" id="100452"/>
    <lineage>
        <taxon>Eukaryota</taxon>
        <taxon>Metazoa</taxon>
        <taxon>Spiralia</taxon>
        <taxon>Lophotrochozoa</taxon>
        <taxon>Mollusca</taxon>
        <taxon>Gastropoda</taxon>
        <taxon>Heterobranchia</taxon>
        <taxon>Euthyneura</taxon>
        <taxon>Panpulmonata</taxon>
        <taxon>Eupulmonata</taxon>
        <taxon>Stylommatophora</taxon>
        <taxon>Helicina</taxon>
        <taxon>Helicoidea</taxon>
        <taxon>Geomitridae</taxon>
        <taxon>Candidula</taxon>
    </lineage>
</organism>
<dbReference type="EMBL" id="CAJHNH020001657">
    <property type="protein sequence ID" value="CAG5123939.1"/>
    <property type="molecule type" value="Genomic_DNA"/>
</dbReference>
<dbReference type="OrthoDB" id="29460at2759"/>
<dbReference type="GO" id="GO:0006622">
    <property type="term" value="P:protein targeting to lysosome"/>
    <property type="evidence" value="ECO:0007669"/>
    <property type="project" value="InterPro"/>
</dbReference>
<dbReference type="Proteomes" id="UP000678393">
    <property type="component" value="Unassembled WGS sequence"/>
</dbReference>
<name>A0A8S3Z4B7_9EUPU</name>
<dbReference type="InterPro" id="IPR044865">
    <property type="entry name" value="MRH_dom"/>
</dbReference>
<feature type="domain" description="MRH" evidence="10">
    <location>
        <begin position="47"/>
        <end position="200"/>
    </location>
</feature>
<feature type="transmembrane region" description="Helical" evidence="9">
    <location>
        <begin position="207"/>
        <end position="232"/>
    </location>
</feature>
<evidence type="ECO:0000256" key="3">
    <source>
        <dbReference type="ARBA" id="ARBA00022692"/>
    </source>
</evidence>
<dbReference type="GO" id="GO:0005802">
    <property type="term" value="C:trans-Golgi network"/>
    <property type="evidence" value="ECO:0007669"/>
    <property type="project" value="TreeGrafter"/>
</dbReference>
<keyword evidence="2" id="KW-0813">Transport</keyword>
<dbReference type="SUPFAM" id="SSF50911">
    <property type="entry name" value="Mannose 6-phosphate receptor domain"/>
    <property type="match status" value="1"/>
</dbReference>
<evidence type="ECO:0000256" key="1">
    <source>
        <dbReference type="ARBA" id="ARBA00004308"/>
    </source>
</evidence>
<evidence type="ECO:0000256" key="2">
    <source>
        <dbReference type="ARBA" id="ARBA00022448"/>
    </source>
</evidence>
<dbReference type="PANTHER" id="PTHR15071">
    <property type="entry name" value="MANNOSE-6-PHOSPHATE RECEPTOR FAMILY MEMBER"/>
    <property type="match status" value="1"/>
</dbReference>
<sequence length="298" mass="33361">MALVTHLLIVNSSNSVGFRFLGLLILFAVSFSLHSKHVLAAEPDAANLCEFAKYSSESQDSLADAKKRLAPLVGKKFESSDGVQWKFNVGICTGVSDDKGVAIQQLKMDSDNKIVERHNLGSLKDSHILVGTDWIMLEYREGENYGNHCTGEKKRSVVMITCDPNIDDNQAQMVFMKEENTKTEQCYYLFEMKHQAACPTVSGSGSLSVGTILVIVFFSVLGVYLLIGFLYARFVLRAKGIEQIPNYEFWKDFGNLQADGCDFICRTKERRRMDHFGGIGDDQLESAEEIRDDNLLPM</sequence>
<evidence type="ECO:0000256" key="6">
    <source>
        <dbReference type="ARBA" id="ARBA00023136"/>
    </source>
</evidence>
<comment type="caution">
    <text evidence="11">The sequence shown here is derived from an EMBL/GenBank/DDBJ whole genome shotgun (WGS) entry which is preliminary data.</text>
</comment>
<keyword evidence="4" id="KW-0732">Signal</keyword>
<accession>A0A8S3Z4B7</accession>
<dbReference type="AlphaFoldDB" id="A0A8S3Z4B7"/>
<comment type="subcellular location">
    <subcellularLocation>
        <location evidence="1">Endomembrane system</location>
    </subcellularLocation>
</comment>
<evidence type="ECO:0000313" key="11">
    <source>
        <dbReference type="EMBL" id="CAG5123939.1"/>
    </source>
</evidence>
<dbReference type="PROSITE" id="PS51914">
    <property type="entry name" value="MRH"/>
    <property type="match status" value="1"/>
</dbReference>
<evidence type="ECO:0000256" key="9">
    <source>
        <dbReference type="SAM" id="Phobius"/>
    </source>
</evidence>
<keyword evidence="6 9" id="KW-0472">Membrane</keyword>
<dbReference type="PRINTS" id="PR00715">
    <property type="entry name" value="MAN6PRECEPTR"/>
</dbReference>
<evidence type="ECO:0000256" key="4">
    <source>
        <dbReference type="ARBA" id="ARBA00022729"/>
    </source>
</evidence>
<dbReference type="GO" id="GO:0019904">
    <property type="term" value="F:protein domain specific binding"/>
    <property type="evidence" value="ECO:0007669"/>
    <property type="project" value="InterPro"/>
</dbReference>
<evidence type="ECO:0000313" key="12">
    <source>
        <dbReference type="Proteomes" id="UP000678393"/>
    </source>
</evidence>
<protein>
    <recommendedName>
        <fullName evidence="10">MRH domain-containing protein</fullName>
    </recommendedName>
</protein>
<evidence type="ECO:0000256" key="8">
    <source>
        <dbReference type="ARBA" id="ARBA00023180"/>
    </source>
</evidence>
<reference evidence="11" key="1">
    <citation type="submission" date="2021-04" db="EMBL/GenBank/DDBJ databases">
        <authorList>
            <consortium name="Molecular Ecology Group"/>
        </authorList>
    </citation>
    <scope>NUCLEOTIDE SEQUENCE</scope>
</reference>
<dbReference type="Gene3D" id="2.70.130.10">
    <property type="entry name" value="Mannose-6-phosphate receptor binding domain"/>
    <property type="match status" value="1"/>
</dbReference>
<keyword evidence="12" id="KW-1185">Reference proteome</keyword>
<evidence type="ECO:0000259" key="10">
    <source>
        <dbReference type="PROSITE" id="PS51914"/>
    </source>
</evidence>
<dbReference type="PANTHER" id="PTHR15071:SF29">
    <property type="entry name" value="CATION-DEPENDENT MANNOSE-6-PHOSPHATE RECEPTOR"/>
    <property type="match status" value="1"/>
</dbReference>
<keyword evidence="3 9" id="KW-0812">Transmembrane</keyword>
<keyword evidence="8" id="KW-0325">Glycoprotein</keyword>
<gene>
    <name evidence="11" type="ORF">CUNI_LOCUS9497</name>
</gene>
<proteinExistence type="predicted"/>
<keyword evidence="5 9" id="KW-1133">Transmembrane helix</keyword>
<dbReference type="GO" id="GO:0005768">
    <property type="term" value="C:endosome"/>
    <property type="evidence" value="ECO:0007669"/>
    <property type="project" value="InterPro"/>
</dbReference>
<dbReference type="Pfam" id="PF02157">
    <property type="entry name" value="Man-6-P_recep"/>
    <property type="match status" value="1"/>
</dbReference>
<evidence type="ECO:0000256" key="5">
    <source>
        <dbReference type="ARBA" id="ARBA00022989"/>
    </source>
</evidence>
<dbReference type="InterPro" id="IPR028927">
    <property type="entry name" value="Man-6-P_rcpt"/>
</dbReference>
<evidence type="ECO:0000256" key="7">
    <source>
        <dbReference type="ARBA" id="ARBA00023157"/>
    </source>
</evidence>
<keyword evidence="7" id="KW-1015">Disulfide bond</keyword>
<dbReference type="InterPro" id="IPR000296">
    <property type="entry name" value="Man-6-P_rcpt_cation_dep"/>
</dbReference>